<evidence type="ECO:0000259" key="7">
    <source>
        <dbReference type="Pfam" id="PF00326"/>
    </source>
</evidence>
<dbReference type="EC" id="3.4.21.26" evidence="2"/>
<sequence>MQNRIIIIPILFFSCLLNAQSDNLPPSVPVTDTYFDTKVVDEFRNLENFDDPQVKGWMKSQSEYSEAVLSKIPNRDYHTIQRLKLDKRQGYSVSYLRITGNDKYFYLKKYGNEKVGKLYYKEGINGKEEELYDPVNFTSSLKNNDKDSGHNFIINFISPSWDGNKIAISMSENGKEMSEVIVMDVNTRKVYPHVITNTAPANIAGITWLEDNSGFFYIYYPVIDPLSKQLNKNMQSVLYRIGKDPKELHPVFSRSNNPDLNISEEKYPAILAFNPDDRYYIGILVDAEDYRNTFIIKKEDLLSGKKNWKPLYDKESKVYYFRLTDDEIIFFSGYNSPNYKLCKTNIRNPDFKNPEVLVPEKKDEVFKSHVVTKDGIYYVTVKNGVEAKLYLYRDGKEIPIKLPYTYGNINLQSKGKNFSDLWVMGSGWLNQEQRFRYDLQKNTFTLENMAPAVEYPEFKDIVAEEIVVKSYDGAEVPMSLIYDKNIKRDGSAPVLMRSYGAYGDSFYPFFAISYLLWAKQGGVIAVAHIRGGGEKGTEWHTSGQKENKPNSWKDLIACAEYLVEKKFSVPKKMAIWAASAGGITDGMAVIERPDLFNAVIIESGILNALRNELGGVGQTSIQEFGSVKNANEFKGLLKMDAYQNLKKGIQYPAAFITTGINDPRVTPWQSTKFVAQLLKNTTSDKPILLKIDYEGGHGGDIPVIQRYANLSDIFAFALWQTGHPDYQPKDNTPK</sequence>
<accession>A0A1B8Z9P2</accession>
<dbReference type="GO" id="GO:0006508">
    <property type="term" value="P:proteolysis"/>
    <property type="evidence" value="ECO:0007669"/>
    <property type="project" value="UniProtKB-KW"/>
</dbReference>
<dbReference type="PANTHER" id="PTHR42881">
    <property type="entry name" value="PROLYL ENDOPEPTIDASE"/>
    <property type="match status" value="1"/>
</dbReference>
<dbReference type="EMBL" id="MAYG01000032">
    <property type="protein sequence ID" value="OCA68296.1"/>
    <property type="molecule type" value="Genomic_DNA"/>
</dbReference>
<name>A0A1B8Z9P2_9FLAO</name>
<reference evidence="10" key="1">
    <citation type="submission" date="2016-07" db="EMBL/GenBank/DDBJ databases">
        <authorList>
            <person name="Florea S."/>
            <person name="Webb J.S."/>
            <person name="Jaromczyk J."/>
            <person name="Schardl C.L."/>
        </authorList>
    </citation>
    <scope>NUCLEOTIDE SEQUENCE [LARGE SCALE GENOMIC DNA]</scope>
    <source>
        <strain evidence="10">CC-VM-7</strain>
    </source>
</reference>
<dbReference type="SUPFAM" id="SSF53474">
    <property type="entry name" value="alpha/beta-Hydrolases"/>
    <property type="match status" value="1"/>
</dbReference>
<dbReference type="GO" id="GO:0070012">
    <property type="term" value="F:oligopeptidase activity"/>
    <property type="evidence" value="ECO:0007669"/>
    <property type="project" value="TreeGrafter"/>
</dbReference>
<evidence type="ECO:0000256" key="3">
    <source>
        <dbReference type="ARBA" id="ARBA00022670"/>
    </source>
</evidence>
<dbReference type="GO" id="GO:0005829">
    <property type="term" value="C:cytosol"/>
    <property type="evidence" value="ECO:0007669"/>
    <property type="project" value="TreeGrafter"/>
</dbReference>
<evidence type="ECO:0000313" key="9">
    <source>
        <dbReference type="EMBL" id="OCA68296.1"/>
    </source>
</evidence>
<evidence type="ECO:0000313" key="10">
    <source>
        <dbReference type="Proteomes" id="UP000093432"/>
    </source>
</evidence>
<feature type="domain" description="Peptidase S9A N-terminal" evidence="8">
    <location>
        <begin position="30"/>
        <end position="444"/>
    </location>
</feature>
<evidence type="ECO:0000256" key="6">
    <source>
        <dbReference type="SAM" id="SignalP"/>
    </source>
</evidence>
<feature type="signal peptide" evidence="6">
    <location>
        <begin position="1"/>
        <end position="19"/>
    </location>
</feature>
<comment type="caution">
    <text evidence="9">The sequence shown here is derived from an EMBL/GenBank/DDBJ whole genome shotgun (WGS) entry which is preliminary data.</text>
</comment>
<dbReference type="STRING" id="651561.BBI00_22145"/>
<dbReference type="Proteomes" id="UP000093432">
    <property type="component" value="Unassembled WGS sequence"/>
</dbReference>
<evidence type="ECO:0000259" key="8">
    <source>
        <dbReference type="Pfam" id="PF02897"/>
    </source>
</evidence>
<dbReference type="Gene3D" id="3.40.50.1820">
    <property type="entry name" value="alpha/beta hydrolase"/>
    <property type="match status" value="1"/>
</dbReference>
<keyword evidence="6" id="KW-0732">Signal</keyword>
<feature type="chain" id="PRO_5008620252" description="prolyl oligopeptidase" evidence="6">
    <location>
        <begin position="20"/>
        <end position="734"/>
    </location>
</feature>
<comment type="catalytic activity">
    <reaction evidence="1">
        <text>Hydrolysis of Pro-|-Xaa &gt;&gt; Ala-|-Xaa in oligopeptides.</text>
        <dbReference type="EC" id="3.4.21.26"/>
    </reaction>
</comment>
<organism evidence="9 10">
    <name type="scientific">Chryseobacterium arthrosphaerae</name>
    <dbReference type="NCBI Taxonomy" id="651561"/>
    <lineage>
        <taxon>Bacteria</taxon>
        <taxon>Pseudomonadati</taxon>
        <taxon>Bacteroidota</taxon>
        <taxon>Flavobacteriia</taxon>
        <taxon>Flavobacteriales</taxon>
        <taxon>Weeksellaceae</taxon>
        <taxon>Chryseobacterium group</taxon>
        <taxon>Chryseobacterium</taxon>
    </lineage>
</organism>
<evidence type="ECO:0000256" key="5">
    <source>
        <dbReference type="ARBA" id="ARBA00022825"/>
    </source>
</evidence>
<dbReference type="Pfam" id="PF02897">
    <property type="entry name" value="Peptidase_S9_N"/>
    <property type="match status" value="1"/>
</dbReference>
<dbReference type="GO" id="GO:0004252">
    <property type="term" value="F:serine-type endopeptidase activity"/>
    <property type="evidence" value="ECO:0007669"/>
    <property type="project" value="UniProtKB-EC"/>
</dbReference>
<dbReference type="RefSeq" id="WP_065401041.1">
    <property type="nucleotide sequence ID" value="NZ_MAYG01000032.1"/>
</dbReference>
<dbReference type="PANTHER" id="PTHR42881:SF2">
    <property type="entry name" value="PROLYL ENDOPEPTIDASE"/>
    <property type="match status" value="1"/>
</dbReference>
<proteinExistence type="predicted"/>
<keyword evidence="3" id="KW-0645">Protease</keyword>
<dbReference type="PRINTS" id="PR00862">
    <property type="entry name" value="PROLIGOPTASE"/>
</dbReference>
<dbReference type="InterPro" id="IPR001375">
    <property type="entry name" value="Peptidase_S9_cat"/>
</dbReference>
<dbReference type="PROSITE" id="PS51257">
    <property type="entry name" value="PROKAR_LIPOPROTEIN"/>
    <property type="match status" value="1"/>
</dbReference>
<dbReference type="Pfam" id="PF00326">
    <property type="entry name" value="Peptidase_S9"/>
    <property type="match status" value="1"/>
</dbReference>
<dbReference type="AlphaFoldDB" id="A0A1B8Z9P2"/>
<dbReference type="InterPro" id="IPR023302">
    <property type="entry name" value="Pept_S9A_N"/>
</dbReference>
<dbReference type="Gene3D" id="2.130.10.120">
    <property type="entry name" value="Prolyl oligopeptidase, N-terminal domain"/>
    <property type="match status" value="1"/>
</dbReference>
<dbReference type="InterPro" id="IPR002470">
    <property type="entry name" value="Peptidase_S9A"/>
</dbReference>
<gene>
    <name evidence="9" type="ORF">BBI00_22145</name>
</gene>
<keyword evidence="4" id="KW-0378">Hydrolase</keyword>
<feature type="domain" description="Peptidase S9 prolyl oligopeptidase catalytic" evidence="7">
    <location>
        <begin position="515"/>
        <end position="722"/>
    </location>
</feature>
<protein>
    <recommendedName>
        <fullName evidence="2">prolyl oligopeptidase</fullName>
        <ecNumber evidence="2">3.4.21.26</ecNumber>
    </recommendedName>
</protein>
<dbReference type="OrthoDB" id="9801421at2"/>
<dbReference type="SUPFAM" id="SSF50993">
    <property type="entry name" value="Peptidase/esterase 'gauge' domain"/>
    <property type="match status" value="1"/>
</dbReference>
<dbReference type="InterPro" id="IPR029058">
    <property type="entry name" value="AB_hydrolase_fold"/>
</dbReference>
<keyword evidence="5" id="KW-0720">Serine protease</keyword>
<evidence type="ECO:0000256" key="2">
    <source>
        <dbReference type="ARBA" id="ARBA00011897"/>
    </source>
</evidence>
<dbReference type="InterPro" id="IPR051167">
    <property type="entry name" value="Prolyl_oligopep/macrocyclase"/>
</dbReference>
<evidence type="ECO:0000256" key="1">
    <source>
        <dbReference type="ARBA" id="ARBA00001070"/>
    </source>
</evidence>
<evidence type="ECO:0000256" key="4">
    <source>
        <dbReference type="ARBA" id="ARBA00022801"/>
    </source>
</evidence>